<feature type="coiled-coil region" evidence="7">
    <location>
        <begin position="237"/>
        <end position="269"/>
    </location>
</feature>
<dbReference type="GO" id="GO:0006515">
    <property type="term" value="P:protein quality control for misfolded or incompletely synthesized proteins"/>
    <property type="evidence" value="ECO:0007669"/>
    <property type="project" value="TreeGrafter"/>
</dbReference>
<evidence type="ECO:0000256" key="6">
    <source>
        <dbReference type="RuleBase" id="RU003567"/>
    </source>
</evidence>
<keyword evidence="5" id="KW-0720">Serine protease</keyword>
<keyword evidence="3" id="KW-0645">Protease</keyword>
<comment type="similarity">
    <text evidence="1 6">Belongs to the peptidase S14 family.</text>
</comment>
<dbReference type="PANTHER" id="PTHR10381">
    <property type="entry name" value="ATP-DEPENDENT CLP PROTEASE PROTEOLYTIC SUBUNIT"/>
    <property type="match status" value="1"/>
</dbReference>
<dbReference type="GO" id="GO:0004252">
    <property type="term" value="F:serine-type endopeptidase activity"/>
    <property type="evidence" value="ECO:0007669"/>
    <property type="project" value="InterPro"/>
</dbReference>
<dbReference type="PRINTS" id="PR00127">
    <property type="entry name" value="CLPPROTEASEP"/>
</dbReference>
<keyword evidence="9" id="KW-1185">Reference proteome</keyword>
<dbReference type="InterPro" id="IPR023562">
    <property type="entry name" value="ClpP/TepA"/>
</dbReference>
<evidence type="ECO:0000256" key="4">
    <source>
        <dbReference type="ARBA" id="ARBA00022801"/>
    </source>
</evidence>
<gene>
    <name evidence="8" type="ORF">T1815_23041</name>
</gene>
<dbReference type="Gene3D" id="3.90.226.10">
    <property type="entry name" value="2-enoyl-CoA Hydratase, Chain A, domain 1"/>
    <property type="match status" value="1"/>
</dbReference>
<evidence type="ECO:0000313" key="8">
    <source>
        <dbReference type="EMBL" id="CRL40291.1"/>
    </source>
</evidence>
<dbReference type="EMBL" id="CVRQ01000025">
    <property type="protein sequence ID" value="CRL40291.1"/>
    <property type="molecule type" value="Genomic_DNA"/>
</dbReference>
<sequence length="275" mass="31134">MAKKRRFDFTKKNKRSGKVENVGYLDLEQDEEQSRCSLYFYGDIVSATWESMWFEEDRCPQDIADFLNQLDGYEDIDIYFNSGGGDVFAGLAIYNQLKRYSGHKVGYVDGMAASIASVIMFACDELHFATGAQAMIHKPLCMAWGNADDFKEVIKQLDLCEDSILDVYEEHLKEGVTRDKIKSFMAKEKWFSGAELAEYFDVLIDEKAAVAACASDYFEKYNHVPESIKGTATKDIVDAVLAELENRNNAAAEAEKQRIEAEKQDILADLDMYGI</sequence>
<dbReference type="CDD" id="cd07016">
    <property type="entry name" value="S14_ClpP_1"/>
    <property type="match status" value="1"/>
</dbReference>
<evidence type="ECO:0000256" key="2">
    <source>
        <dbReference type="ARBA" id="ARBA00022490"/>
    </source>
</evidence>
<keyword evidence="7" id="KW-0175">Coiled coil</keyword>
<organism evidence="8 9">
    <name type="scientific">Agathobacter rectalis</name>
    <dbReference type="NCBI Taxonomy" id="39491"/>
    <lineage>
        <taxon>Bacteria</taxon>
        <taxon>Bacillati</taxon>
        <taxon>Bacillota</taxon>
        <taxon>Clostridia</taxon>
        <taxon>Lachnospirales</taxon>
        <taxon>Lachnospiraceae</taxon>
        <taxon>Agathobacter</taxon>
    </lineage>
</organism>
<dbReference type="GO" id="GO:0004176">
    <property type="term" value="F:ATP-dependent peptidase activity"/>
    <property type="evidence" value="ECO:0007669"/>
    <property type="project" value="InterPro"/>
</dbReference>
<evidence type="ECO:0000313" key="9">
    <source>
        <dbReference type="Proteomes" id="UP000049472"/>
    </source>
</evidence>
<keyword evidence="4" id="KW-0378">Hydrolase</keyword>
<dbReference type="NCBIfam" id="NF045542">
    <property type="entry name" value="Clp_rel_HeadMat"/>
    <property type="match status" value="1"/>
</dbReference>
<dbReference type="RefSeq" id="WP_003506170.1">
    <property type="nucleotide sequence ID" value="NZ_CVRQ01000025.1"/>
</dbReference>
<reference evidence="9" key="1">
    <citation type="submission" date="2015-05" db="EMBL/GenBank/DDBJ databases">
        <authorList>
            <consortium name="Pathogen Informatics"/>
        </authorList>
    </citation>
    <scope>NUCLEOTIDE SEQUENCE [LARGE SCALE GENOMIC DNA]</scope>
    <source>
        <strain evidence="9">T1-815</strain>
    </source>
</reference>
<accession>A0A0M6WRN4</accession>
<dbReference type="GO" id="GO:0051117">
    <property type="term" value="F:ATPase binding"/>
    <property type="evidence" value="ECO:0007669"/>
    <property type="project" value="TreeGrafter"/>
</dbReference>
<dbReference type="InterPro" id="IPR029045">
    <property type="entry name" value="ClpP/crotonase-like_dom_sf"/>
</dbReference>
<protein>
    <recommendedName>
        <fullName evidence="6">ATP-dependent Clp protease proteolytic subunit</fullName>
    </recommendedName>
</protein>
<keyword evidence="2" id="KW-0963">Cytoplasm</keyword>
<evidence type="ECO:0000256" key="5">
    <source>
        <dbReference type="ARBA" id="ARBA00022825"/>
    </source>
</evidence>
<dbReference type="PANTHER" id="PTHR10381:SF70">
    <property type="entry name" value="ATP-DEPENDENT CLP PROTEASE PROTEOLYTIC SUBUNIT"/>
    <property type="match status" value="1"/>
</dbReference>
<evidence type="ECO:0000256" key="7">
    <source>
        <dbReference type="SAM" id="Coils"/>
    </source>
</evidence>
<evidence type="ECO:0000256" key="3">
    <source>
        <dbReference type="ARBA" id="ARBA00022670"/>
    </source>
</evidence>
<dbReference type="Proteomes" id="UP000049472">
    <property type="component" value="Unassembled WGS sequence"/>
</dbReference>
<dbReference type="AlphaFoldDB" id="A0A0M6WRN4"/>
<dbReference type="GO" id="GO:0009368">
    <property type="term" value="C:endopeptidase Clp complex"/>
    <property type="evidence" value="ECO:0007669"/>
    <property type="project" value="TreeGrafter"/>
</dbReference>
<proteinExistence type="inferred from homology"/>
<dbReference type="Pfam" id="PF00574">
    <property type="entry name" value="CLP_protease"/>
    <property type="match status" value="1"/>
</dbReference>
<evidence type="ECO:0000256" key="1">
    <source>
        <dbReference type="ARBA" id="ARBA00007039"/>
    </source>
</evidence>
<dbReference type="SUPFAM" id="SSF52096">
    <property type="entry name" value="ClpP/crotonase"/>
    <property type="match status" value="1"/>
</dbReference>
<dbReference type="InterPro" id="IPR001907">
    <property type="entry name" value="ClpP"/>
</dbReference>
<name>A0A0M6WRN4_9FIRM</name>